<keyword evidence="2" id="KW-1185">Reference proteome</keyword>
<sequence length="77" mass="8973">MMDNHYTAQKLHELRELEMKSRVNAGEFIIYDDELLPQAEQTARNANGLPGKQLRPLQRFRQLLGLKPRTAKSRPSR</sequence>
<organism evidence="1 2">
    <name type="scientific">Paenibacillus protaetiae</name>
    <dbReference type="NCBI Taxonomy" id="2509456"/>
    <lineage>
        <taxon>Bacteria</taxon>
        <taxon>Bacillati</taxon>
        <taxon>Bacillota</taxon>
        <taxon>Bacilli</taxon>
        <taxon>Bacillales</taxon>
        <taxon>Paenibacillaceae</taxon>
        <taxon>Paenibacillus</taxon>
    </lineage>
</organism>
<dbReference type="KEGG" id="pprt:ET464_18895"/>
<dbReference type="Proteomes" id="UP000293568">
    <property type="component" value="Chromosome"/>
</dbReference>
<protein>
    <submittedName>
        <fullName evidence="1">Uncharacterized protein</fullName>
    </submittedName>
</protein>
<dbReference type="AlphaFoldDB" id="A0A4P6EYF9"/>
<dbReference type="EMBL" id="CP035492">
    <property type="protein sequence ID" value="QAY68132.1"/>
    <property type="molecule type" value="Genomic_DNA"/>
</dbReference>
<evidence type="ECO:0000313" key="1">
    <source>
        <dbReference type="EMBL" id="QAY68132.1"/>
    </source>
</evidence>
<proteinExistence type="predicted"/>
<name>A0A4P6EYF9_9BACL</name>
<gene>
    <name evidence="1" type="ORF">ET464_18895</name>
</gene>
<accession>A0A4P6EYF9</accession>
<reference evidence="1 2" key="1">
    <citation type="submission" date="2019-01" db="EMBL/GenBank/DDBJ databases">
        <title>Genome sequencing of strain FW100M-2.</title>
        <authorList>
            <person name="Heo J."/>
            <person name="Kim S.-J."/>
            <person name="Kim J.-S."/>
            <person name="Hong S.-B."/>
            <person name="Kwon S.-W."/>
        </authorList>
    </citation>
    <scope>NUCLEOTIDE SEQUENCE [LARGE SCALE GENOMIC DNA]</scope>
    <source>
        <strain evidence="1 2">FW100M-2</strain>
    </source>
</reference>
<evidence type="ECO:0000313" key="2">
    <source>
        <dbReference type="Proteomes" id="UP000293568"/>
    </source>
</evidence>
<dbReference type="RefSeq" id="WP_129443611.1">
    <property type="nucleotide sequence ID" value="NZ_CP035492.1"/>
</dbReference>